<reference evidence="6 8" key="2">
    <citation type="submission" date="2018-07" db="EMBL/GenBank/DDBJ databases">
        <title>Draft Genome Assemblies for Five Robust Yarrowia lipolytica Strains Exhibiting High Lipid Production and Pentose Sugar Utilization and Sugar Alcohol Secretion from Undetoxified Lignocellulosic Biomass Hydrolysates.</title>
        <authorList>
            <consortium name="DOE Joint Genome Institute"/>
            <person name="Walker C."/>
            <person name="Ryu S."/>
            <person name="Na H."/>
            <person name="Zane M."/>
            <person name="LaButti K."/>
            <person name="Lipzen A."/>
            <person name="Haridas S."/>
            <person name="Barry K."/>
            <person name="Grigoriev I.V."/>
            <person name="Quarterman J."/>
            <person name="Slininger P."/>
            <person name="Dien B."/>
            <person name="Trinh C.T."/>
        </authorList>
    </citation>
    <scope>NUCLEOTIDE SEQUENCE [LARGE SCALE GENOMIC DNA]</scope>
    <source>
        <strain evidence="6 8">YB392</strain>
    </source>
</reference>
<dbReference type="Pfam" id="PF00312">
    <property type="entry name" value="Ribosomal_S15"/>
    <property type="match status" value="1"/>
</dbReference>
<dbReference type="HAMAP" id="MF_01343_B">
    <property type="entry name" value="Ribosomal_uS15_B"/>
    <property type="match status" value="1"/>
</dbReference>
<dbReference type="GO" id="GO:0005840">
    <property type="term" value="C:ribosome"/>
    <property type="evidence" value="ECO:0007669"/>
    <property type="project" value="UniProtKB-KW"/>
</dbReference>
<dbReference type="Gene3D" id="1.10.287.10">
    <property type="entry name" value="S15/NS1, RNA-binding"/>
    <property type="match status" value="1"/>
</dbReference>
<protein>
    <submittedName>
        <fullName evidence="5">Uncharacterized protein</fullName>
    </submittedName>
</protein>
<organism evidence="5 7">
    <name type="scientific">Yarrowia lipolytica</name>
    <name type="common">Candida lipolytica</name>
    <dbReference type="NCBI Taxonomy" id="4952"/>
    <lineage>
        <taxon>Eukaryota</taxon>
        <taxon>Fungi</taxon>
        <taxon>Dikarya</taxon>
        <taxon>Ascomycota</taxon>
        <taxon>Saccharomycotina</taxon>
        <taxon>Dipodascomycetes</taxon>
        <taxon>Dipodascales</taxon>
        <taxon>Dipodascales incertae sedis</taxon>
        <taxon>Yarrowia</taxon>
    </lineage>
</organism>
<keyword evidence="2" id="KW-0689">Ribosomal protein</keyword>
<evidence type="ECO:0000256" key="1">
    <source>
        <dbReference type="ARBA" id="ARBA00008434"/>
    </source>
</evidence>
<dbReference type="VEuPathDB" id="FungiDB:YALI1_C33314g"/>
<feature type="compositionally biased region" description="Basic and acidic residues" evidence="4">
    <location>
        <begin position="290"/>
        <end position="325"/>
    </location>
</feature>
<dbReference type="PANTHER" id="PTHR23321:SF26">
    <property type="entry name" value="SMALL RIBOSOMAL SUBUNIT PROTEIN US15M"/>
    <property type="match status" value="1"/>
</dbReference>
<evidence type="ECO:0000313" key="6">
    <source>
        <dbReference type="EMBL" id="RDW24401.1"/>
    </source>
</evidence>
<dbReference type="SMART" id="SM01387">
    <property type="entry name" value="Ribosomal_S15"/>
    <property type="match status" value="1"/>
</dbReference>
<gene>
    <name evidence="6" type="ORF">B0I71DRAFT_134380</name>
    <name evidence="5" type="ORF">YALI1_C33314g</name>
</gene>
<evidence type="ECO:0000313" key="8">
    <source>
        <dbReference type="Proteomes" id="UP000256601"/>
    </source>
</evidence>
<dbReference type="Proteomes" id="UP000256601">
    <property type="component" value="Unassembled WGS sequence"/>
</dbReference>
<dbReference type="EMBL" id="CP017555">
    <property type="protein sequence ID" value="AOW03348.1"/>
    <property type="molecule type" value="Genomic_DNA"/>
</dbReference>
<dbReference type="OMA" id="FNMGRQY"/>
<sequence>MIRTRVSTLVALPKAAMAAPVASFHTSAVAEYMRGKKGPPPKSRAVLRQEALTRVRKNLARKFNKAKEEEAAWVDPVLGVPGNAFLERVNAMASLGTNQLPGFKLADTEALLFGSEVATMTGVSGSKGDVASKLANKREAVNRILSLRNGNSADTLKHKVRLAREEFERFPGDTGSPEVQAAVNTIRIHHLVNHLRENKQDIENTIVLNQLVQDRRKMLAYLKRKNPEKYFFTIEKLGLTDTSATEEFQLNRNYFARVNFFGENTLPARVTRTERAEQRKIAKQQKSIAKLHEGKHLDPKEAKRQARLEARQERLQAAKEESAEL</sequence>
<feature type="region of interest" description="Disordered" evidence="4">
    <location>
        <begin position="273"/>
        <end position="325"/>
    </location>
</feature>
<dbReference type="PANTHER" id="PTHR23321">
    <property type="entry name" value="RIBOSOMAL PROTEIN S15, BACTERIAL AND ORGANELLAR"/>
    <property type="match status" value="1"/>
</dbReference>
<evidence type="ECO:0000313" key="5">
    <source>
        <dbReference type="EMBL" id="AOW03348.1"/>
    </source>
</evidence>
<dbReference type="KEGG" id="yli:2909587"/>
<dbReference type="CDD" id="cd00353">
    <property type="entry name" value="Ribosomal_S15p_S13e"/>
    <property type="match status" value="1"/>
</dbReference>
<comment type="similarity">
    <text evidence="1">Belongs to the universal ribosomal protein uS15 family.</text>
</comment>
<keyword evidence="3" id="KW-0687">Ribonucleoprotein</keyword>
<dbReference type="InterPro" id="IPR000589">
    <property type="entry name" value="Ribosomal_uS15"/>
</dbReference>
<accession>A0A1D8NCI5</accession>
<dbReference type="GeneID" id="2909587"/>
<evidence type="ECO:0000256" key="3">
    <source>
        <dbReference type="ARBA" id="ARBA00023274"/>
    </source>
</evidence>
<dbReference type="InterPro" id="IPR005290">
    <property type="entry name" value="Ribosomal_uS15_bac-type"/>
</dbReference>
<proteinExistence type="inferred from homology"/>
<dbReference type="GO" id="GO:0006412">
    <property type="term" value="P:translation"/>
    <property type="evidence" value="ECO:0007669"/>
    <property type="project" value="InterPro"/>
</dbReference>
<dbReference type="SUPFAM" id="SSF47060">
    <property type="entry name" value="S15/NS1 RNA-binding domain"/>
    <property type="match status" value="1"/>
</dbReference>
<dbReference type="eggNOG" id="KOG2815">
    <property type="taxonomic scope" value="Eukaryota"/>
</dbReference>
<dbReference type="GO" id="GO:0003735">
    <property type="term" value="F:structural constituent of ribosome"/>
    <property type="evidence" value="ECO:0007669"/>
    <property type="project" value="InterPro"/>
</dbReference>
<evidence type="ECO:0000256" key="4">
    <source>
        <dbReference type="SAM" id="MobiDB-lite"/>
    </source>
</evidence>
<dbReference type="Proteomes" id="UP000182444">
    <property type="component" value="Chromosome 1C"/>
</dbReference>
<dbReference type="RefSeq" id="XP_502218.1">
    <property type="nucleotide sequence ID" value="XM_502218.1"/>
</dbReference>
<dbReference type="EMBL" id="KZ859036">
    <property type="protein sequence ID" value="RDW24401.1"/>
    <property type="molecule type" value="Genomic_DNA"/>
</dbReference>
<dbReference type="OrthoDB" id="441444at2759"/>
<evidence type="ECO:0000256" key="2">
    <source>
        <dbReference type="ARBA" id="ARBA00022980"/>
    </source>
</evidence>
<dbReference type="GO" id="GO:0005737">
    <property type="term" value="C:cytoplasm"/>
    <property type="evidence" value="ECO:0007669"/>
    <property type="project" value="UniProtKB-ARBA"/>
</dbReference>
<reference evidence="5 7" key="1">
    <citation type="journal article" date="2016" name="PLoS ONE">
        <title>Sequence Assembly of Yarrowia lipolytica Strain W29/CLIB89 Shows Transposable Element Diversity.</title>
        <authorList>
            <person name="Magnan C."/>
            <person name="Yu J."/>
            <person name="Chang I."/>
            <person name="Jahn E."/>
            <person name="Kanomata Y."/>
            <person name="Wu J."/>
            <person name="Zeller M."/>
            <person name="Oakes M."/>
            <person name="Baldi P."/>
            <person name="Sandmeyer S."/>
        </authorList>
    </citation>
    <scope>NUCLEOTIDE SEQUENCE [LARGE SCALE GENOMIC DNA]</scope>
    <source>
        <strain evidence="5">CLIB89</strain>
        <strain evidence="7">CLIB89(W29)</strain>
    </source>
</reference>
<dbReference type="NCBIfam" id="TIGR00952">
    <property type="entry name" value="S15_bact"/>
    <property type="match status" value="1"/>
</dbReference>
<name>A0A1D8NCI5_YARLL</name>
<dbReference type="VEuPathDB" id="FungiDB:YALI0_C24277g"/>
<dbReference type="PROSITE" id="PS00362">
    <property type="entry name" value="RIBOSOMAL_S15"/>
    <property type="match status" value="1"/>
</dbReference>
<dbReference type="InterPro" id="IPR009068">
    <property type="entry name" value="uS15_NS1_RNA-bd_sf"/>
</dbReference>
<evidence type="ECO:0000313" key="7">
    <source>
        <dbReference type="Proteomes" id="UP000182444"/>
    </source>
</evidence>
<dbReference type="AlphaFoldDB" id="A0A1D8NCI5"/>
<dbReference type="GO" id="GO:1990904">
    <property type="term" value="C:ribonucleoprotein complex"/>
    <property type="evidence" value="ECO:0007669"/>
    <property type="project" value="UniProtKB-KW"/>
</dbReference>